<dbReference type="STRING" id="1443941.A9J31_08460"/>
<evidence type="ECO:0000313" key="7">
    <source>
        <dbReference type="Proteomes" id="UP000185753"/>
    </source>
</evidence>
<comment type="subcellular location">
    <subcellularLocation>
        <location evidence="1">Cytoplasm</location>
    </subcellularLocation>
</comment>
<reference evidence="7" key="1">
    <citation type="submission" date="2016-06" db="EMBL/GenBank/DDBJ databases">
        <authorList>
            <person name="Radolfova-Krizova L."/>
            <person name="Nemec A."/>
        </authorList>
    </citation>
    <scope>NUCLEOTIDE SEQUENCE [LARGE SCALE GENOMIC DNA]</scope>
    <source>
        <strain evidence="7">ANC 4275</strain>
    </source>
</reference>
<sequence>MEYAAPCEAISPESKLLTQLQKQIEINPSKNKEILDKFWAKIDKSGTPIIETLNDQQSRIIFLWKGAKHNVRLIGGPSNDHEWLTRMPKSDVWFKESIIDNRYIGSYSFAVDLPNLEGYLSNYCPHLNPNLKESRSQRRTVIQVQRIDPFNNNAYLAKNNNSGLRNENLVALKLAPKFINPKKYPDVAQPSLIKHQLESKLLNNVRTISIYQSKAKLNQDYITAIFFDGQHYNELLNVPKALDILVEQGKLPPIQAIFVSPPNEQIRPKELTPNKEFSAFFNQELMPWIKKNAPQTVNANKTVLLGSSLGGLSSAYLALENPNMISHVVPLSGSFWWQAENSDLPNGMSKIIREKNLHSPQHWFITANSYETSRNNNELSILETSPVVAEDLKQKGHDVTYKSYIGGHSYAVWQVAIQDALQHFFSKSL</sequence>
<dbReference type="GO" id="GO:0008849">
    <property type="term" value="F:enterochelin esterase activity"/>
    <property type="evidence" value="ECO:0007669"/>
    <property type="project" value="InterPro"/>
</dbReference>
<dbReference type="Gene3D" id="3.40.50.1820">
    <property type="entry name" value="alpha/beta hydrolase"/>
    <property type="match status" value="1"/>
</dbReference>
<evidence type="ECO:0000259" key="5">
    <source>
        <dbReference type="Pfam" id="PF11806"/>
    </source>
</evidence>
<evidence type="ECO:0000313" key="6">
    <source>
        <dbReference type="EMBL" id="OBX27875.1"/>
    </source>
</evidence>
<name>A0A1A7R6I3_9GAMM</name>
<dbReference type="InterPro" id="IPR029058">
    <property type="entry name" value="AB_hydrolase_fold"/>
</dbReference>
<dbReference type="PANTHER" id="PTHR48098">
    <property type="entry name" value="ENTEROCHELIN ESTERASE-RELATED"/>
    <property type="match status" value="1"/>
</dbReference>
<protein>
    <recommendedName>
        <fullName evidence="5">Enterochelin esterase N-terminal domain-containing protein</fullName>
    </recommendedName>
</protein>
<dbReference type="SUPFAM" id="SSF53474">
    <property type="entry name" value="alpha/beta-Hydrolases"/>
    <property type="match status" value="1"/>
</dbReference>
<dbReference type="GO" id="GO:0005737">
    <property type="term" value="C:cytoplasm"/>
    <property type="evidence" value="ECO:0007669"/>
    <property type="project" value="UniProtKB-SubCell"/>
</dbReference>
<comment type="caution">
    <text evidence="6">The sequence shown here is derived from an EMBL/GenBank/DDBJ whole genome shotgun (WGS) entry which is preliminary data.</text>
</comment>
<comment type="similarity">
    <text evidence="4">Belongs to the Fes family.</text>
</comment>
<accession>A0A1A7R6I3</accession>
<dbReference type="AlphaFoldDB" id="A0A1A7R6I3"/>
<dbReference type="Pfam" id="PF11806">
    <property type="entry name" value="Enterochelin_N"/>
    <property type="match status" value="1"/>
</dbReference>
<dbReference type="InterPro" id="IPR014756">
    <property type="entry name" value="Ig_E-set"/>
</dbReference>
<evidence type="ECO:0000256" key="1">
    <source>
        <dbReference type="ARBA" id="ARBA00004496"/>
    </source>
</evidence>
<keyword evidence="7" id="KW-1185">Reference proteome</keyword>
<evidence type="ECO:0000256" key="2">
    <source>
        <dbReference type="ARBA" id="ARBA00022490"/>
    </source>
</evidence>
<evidence type="ECO:0000256" key="4">
    <source>
        <dbReference type="ARBA" id="ARBA00024201"/>
    </source>
</evidence>
<evidence type="ECO:0000256" key="3">
    <source>
        <dbReference type="ARBA" id="ARBA00022801"/>
    </source>
</evidence>
<dbReference type="InterPro" id="IPR021764">
    <property type="entry name" value="Enterochelin_esterase_N"/>
</dbReference>
<gene>
    <name evidence="6" type="ORF">A9J31_08460</name>
</gene>
<dbReference type="InterPro" id="IPR013783">
    <property type="entry name" value="Ig-like_fold"/>
</dbReference>
<dbReference type="Proteomes" id="UP000185753">
    <property type="component" value="Unassembled WGS sequence"/>
</dbReference>
<dbReference type="PANTHER" id="PTHR48098:SF3">
    <property type="entry name" value="IRON(III) ENTEROBACTIN ESTERASE"/>
    <property type="match status" value="1"/>
</dbReference>
<dbReference type="GO" id="GO:0005506">
    <property type="term" value="F:iron ion binding"/>
    <property type="evidence" value="ECO:0007669"/>
    <property type="project" value="InterPro"/>
</dbReference>
<dbReference type="Pfam" id="PF00756">
    <property type="entry name" value="Esterase"/>
    <property type="match status" value="1"/>
</dbReference>
<dbReference type="InterPro" id="IPR050583">
    <property type="entry name" value="Mycobacterial_A85_antigen"/>
</dbReference>
<dbReference type="SUPFAM" id="SSF81296">
    <property type="entry name" value="E set domains"/>
    <property type="match status" value="1"/>
</dbReference>
<dbReference type="EMBL" id="LZDS01000028">
    <property type="protein sequence ID" value="OBX27875.1"/>
    <property type="molecule type" value="Genomic_DNA"/>
</dbReference>
<keyword evidence="2" id="KW-0963">Cytoplasm</keyword>
<feature type="domain" description="Enterochelin esterase N-terminal" evidence="5">
    <location>
        <begin position="60"/>
        <end position="176"/>
    </location>
</feature>
<dbReference type="GO" id="GO:0006826">
    <property type="term" value="P:iron ion transport"/>
    <property type="evidence" value="ECO:0007669"/>
    <property type="project" value="InterPro"/>
</dbReference>
<proteinExistence type="inferred from homology"/>
<dbReference type="Gene3D" id="2.60.40.10">
    <property type="entry name" value="Immunoglobulins"/>
    <property type="match status" value="1"/>
</dbReference>
<dbReference type="InterPro" id="IPR000801">
    <property type="entry name" value="Esterase-like"/>
</dbReference>
<organism evidence="6 7">
    <name type="scientific">Acinetobacter gandensis</name>
    <dbReference type="NCBI Taxonomy" id="1443941"/>
    <lineage>
        <taxon>Bacteria</taxon>
        <taxon>Pseudomonadati</taxon>
        <taxon>Pseudomonadota</taxon>
        <taxon>Gammaproteobacteria</taxon>
        <taxon>Moraxellales</taxon>
        <taxon>Moraxellaceae</taxon>
        <taxon>Acinetobacter</taxon>
    </lineage>
</organism>
<keyword evidence="3" id="KW-0378">Hydrolase</keyword>